<keyword evidence="3 10" id="KW-0812">Transmembrane</keyword>
<keyword evidence="6 10" id="KW-0472">Membrane</keyword>
<dbReference type="CDD" id="cd00637">
    <property type="entry name" value="7tm_classA_rhodopsin-like"/>
    <property type="match status" value="1"/>
</dbReference>
<dbReference type="InterPro" id="IPR000276">
    <property type="entry name" value="GPCR_Rhodpsn"/>
</dbReference>
<protein>
    <recommendedName>
        <fullName evidence="11">G-protein coupled receptors family 1 profile domain-containing protein</fullName>
    </recommendedName>
</protein>
<dbReference type="Proteomes" id="UP000887568">
    <property type="component" value="Unplaced"/>
</dbReference>
<reference evidence="12" key="1">
    <citation type="submission" date="2022-11" db="UniProtKB">
        <authorList>
            <consortium name="EnsemblMetazoa"/>
        </authorList>
    </citation>
    <scope>IDENTIFICATION</scope>
</reference>
<feature type="region of interest" description="Disordered" evidence="9">
    <location>
        <begin position="252"/>
        <end position="283"/>
    </location>
</feature>
<keyword evidence="5" id="KW-0297">G-protein coupled receptor</keyword>
<dbReference type="EnsemblMetazoa" id="XM_038212224.1">
    <property type="protein sequence ID" value="XP_038068152.1"/>
    <property type="gene ID" value="LOC119737687"/>
</dbReference>
<dbReference type="PANTHER" id="PTHR24228:SF72">
    <property type="entry name" value="G-PROTEIN COUPLED RECEPTORS FAMILY 1 PROFILE DOMAIN-CONTAINING PROTEIN"/>
    <property type="match status" value="1"/>
</dbReference>
<dbReference type="InterPro" id="IPR017452">
    <property type="entry name" value="GPCR_Rhodpsn_7TM"/>
</dbReference>
<dbReference type="GeneID" id="119737687"/>
<feature type="domain" description="G-protein coupled receptors family 1 profile" evidence="11">
    <location>
        <begin position="61"/>
        <end position="343"/>
    </location>
</feature>
<keyword evidence="7" id="KW-0675">Receptor</keyword>
<evidence type="ECO:0000256" key="8">
    <source>
        <dbReference type="ARBA" id="ARBA00023224"/>
    </source>
</evidence>
<evidence type="ECO:0000256" key="3">
    <source>
        <dbReference type="ARBA" id="ARBA00022692"/>
    </source>
</evidence>
<dbReference type="Gene3D" id="1.20.1070.10">
    <property type="entry name" value="Rhodopsin 7-helix transmembrane proteins"/>
    <property type="match status" value="1"/>
</dbReference>
<accession>A0A914AWQ1</accession>
<evidence type="ECO:0000256" key="4">
    <source>
        <dbReference type="ARBA" id="ARBA00022989"/>
    </source>
</evidence>
<dbReference type="GO" id="GO:0004930">
    <property type="term" value="F:G protein-coupled receptor activity"/>
    <property type="evidence" value="ECO:0007669"/>
    <property type="project" value="UniProtKB-KW"/>
</dbReference>
<sequence>MELVSNASPFGGVLTSSNTSGNASGGMGLLVESEYAGRFTYGERIVLAVAMSIIAVVGSVGNGLVILSVALSRKLRTATNVYVVSLSTTDLLTCLCLPWHVLGAVSIDGWPIGMWICSAFGGLTIIFVGSSIITLAFIAVNRLFLITQPSTRYRTLYTRKMLLVTTLVAWLLPFVTVTLPPLLGVGKLGYDEKYLRCGPVQTSGGPLSNPYDMIVSAVLYPIPMLVIVVSYVKIFLYIKHHTKTILTPNIAPSDHSSSSYPKSPTANNNGTPHPGTLSPVNSTRRRLSRRQVEITKNLFYVVCAFVLCLTPYSVGLMIPAADHFTPYAGVILLLNSCVNPVIYAAKHPYFRTVFVCIVTLKFSKIPEPSSFLRYALSRDDFSK</sequence>
<dbReference type="OrthoDB" id="2105199at2759"/>
<feature type="transmembrane region" description="Helical" evidence="10">
    <location>
        <begin position="324"/>
        <end position="345"/>
    </location>
</feature>
<evidence type="ECO:0000256" key="1">
    <source>
        <dbReference type="ARBA" id="ARBA00004651"/>
    </source>
</evidence>
<evidence type="ECO:0000256" key="10">
    <source>
        <dbReference type="SAM" id="Phobius"/>
    </source>
</evidence>
<feature type="transmembrane region" description="Helical" evidence="10">
    <location>
        <begin position="81"/>
        <end position="100"/>
    </location>
</feature>
<keyword evidence="8" id="KW-0807">Transducer</keyword>
<proteinExistence type="predicted"/>
<dbReference type="RefSeq" id="XP_038068152.1">
    <property type="nucleotide sequence ID" value="XM_038212224.1"/>
</dbReference>
<dbReference type="SMART" id="SM01381">
    <property type="entry name" value="7TM_GPCR_Srsx"/>
    <property type="match status" value="1"/>
</dbReference>
<dbReference type="PRINTS" id="PR00237">
    <property type="entry name" value="GPCRRHODOPSN"/>
</dbReference>
<dbReference type="PROSITE" id="PS50262">
    <property type="entry name" value="G_PROTEIN_RECEP_F1_2"/>
    <property type="match status" value="1"/>
</dbReference>
<feature type="transmembrane region" description="Helical" evidence="10">
    <location>
        <begin position="112"/>
        <end position="140"/>
    </location>
</feature>
<evidence type="ECO:0000259" key="11">
    <source>
        <dbReference type="PROSITE" id="PS50262"/>
    </source>
</evidence>
<evidence type="ECO:0000256" key="2">
    <source>
        <dbReference type="ARBA" id="ARBA00022475"/>
    </source>
</evidence>
<feature type="transmembrane region" description="Helical" evidence="10">
    <location>
        <begin position="161"/>
        <end position="183"/>
    </location>
</feature>
<evidence type="ECO:0000256" key="5">
    <source>
        <dbReference type="ARBA" id="ARBA00023040"/>
    </source>
</evidence>
<feature type="transmembrane region" description="Helical" evidence="10">
    <location>
        <begin position="298"/>
        <end position="318"/>
    </location>
</feature>
<keyword evidence="2" id="KW-1003">Cell membrane</keyword>
<evidence type="ECO:0000313" key="12">
    <source>
        <dbReference type="EnsemblMetazoa" id="XP_038068152.1"/>
    </source>
</evidence>
<dbReference type="PANTHER" id="PTHR24228">
    <property type="entry name" value="B2 BRADYKININ RECEPTOR/ANGIOTENSIN II RECEPTOR"/>
    <property type="match status" value="1"/>
</dbReference>
<comment type="subcellular location">
    <subcellularLocation>
        <location evidence="1">Cell membrane</location>
        <topology evidence="1">Multi-pass membrane protein</topology>
    </subcellularLocation>
</comment>
<keyword evidence="13" id="KW-1185">Reference proteome</keyword>
<evidence type="ECO:0000256" key="9">
    <source>
        <dbReference type="SAM" id="MobiDB-lite"/>
    </source>
</evidence>
<evidence type="ECO:0000313" key="13">
    <source>
        <dbReference type="Proteomes" id="UP000887568"/>
    </source>
</evidence>
<name>A0A914AWQ1_PATMI</name>
<feature type="transmembrane region" description="Helical" evidence="10">
    <location>
        <begin position="45"/>
        <end position="69"/>
    </location>
</feature>
<feature type="compositionally biased region" description="Low complexity" evidence="9">
    <location>
        <begin position="252"/>
        <end position="264"/>
    </location>
</feature>
<evidence type="ECO:0000256" key="6">
    <source>
        <dbReference type="ARBA" id="ARBA00023136"/>
    </source>
</evidence>
<dbReference type="Pfam" id="PF00001">
    <property type="entry name" value="7tm_1"/>
    <property type="match status" value="1"/>
</dbReference>
<dbReference type="GO" id="GO:0005886">
    <property type="term" value="C:plasma membrane"/>
    <property type="evidence" value="ECO:0007669"/>
    <property type="project" value="UniProtKB-SubCell"/>
</dbReference>
<organism evidence="12 13">
    <name type="scientific">Patiria miniata</name>
    <name type="common">Bat star</name>
    <name type="synonym">Asterina miniata</name>
    <dbReference type="NCBI Taxonomy" id="46514"/>
    <lineage>
        <taxon>Eukaryota</taxon>
        <taxon>Metazoa</taxon>
        <taxon>Echinodermata</taxon>
        <taxon>Eleutherozoa</taxon>
        <taxon>Asterozoa</taxon>
        <taxon>Asteroidea</taxon>
        <taxon>Valvatacea</taxon>
        <taxon>Valvatida</taxon>
        <taxon>Asterinidae</taxon>
        <taxon>Patiria</taxon>
    </lineage>
</organism>
<dbReference type="SUPFAM" id="SSF81321">
    <property type="entry name" value="Family A G protein-coupled receptor-like"/>
    <property type="match status" value="1"/>
</dbReference>
<evidence type="ECO:0000256" key="7">
    <source>
        <dbReference type="ARBA" id="ARBA00023170"/>
    </source>
</evidence>
<feature type="transmembrane region" description="Helical" evidence="10">
    <location>
        <begin position="213"/>
        <end position="236"/>
    </location>
</feature>
<dbReference type="AlphaFoldDB" id="A0A914AWQ1"/>
<keyword evidence="4 10" id="KW-1133">Transmembrane helix</keyword>
<dbReference type="OMA" id="CLCLPWH"/>